<evidence type="ECO:0000256" key="1">
    <source>
        <dbReference type="ARBA" id="ARBA00009054"/>
    </source>
</evidence>
<sequence>MTKKEQTDKKLEKRVEELEEQWKRALADYQNLEKRIGKEREDFVRFANEPLIDKLLYVFDNLKRAYESFRNKGLKMVREQFWEVLQSEGVENIECVGEKFDPQLMDAVEMVRGAKEIIIEEVLPGYLYKGKCIRPAKVKVGKGKDSQRLKVKS</sequence>
<gene>
    <name evidence="3 7" type="primary">grpE</name>
    <name evidence="7" type="ORF">COT63_00650</name>
</gene>
<dbReference type="GO" id="GO:0051082">
    <property type="term" value="F:unfolded protein binding"/>
    <property type="evidence" value="ECO:0007669"/>
    <property type="project" value="TreeGrafter"/>
</dbReference>
<comment type="subcellular location">
    <subcellularLocation>
        <location evidence="3">Cytoplasm</location>
    </subcellularLocation>
</comment>
<dbReference type="AlphaFoldDB" id="A0A2H0WRN5"/>
<dbReference type="Pfam" id="PF01025">
    <property type="entry name" value="GrpE"/>
    <property type="match status" value="1"/>
</dbReference>
<dbReference type="PANTHER" id="PTHR21237">
    <property type="entry name" value="GRPE PROTEIN"/>
    <property type="match status" value="1"/>
</dbReference>
<keyword evidence="2 3" id="KW-0143">Chaperone</keyword>
<dbReference type="GO" id="GO:0005737">
    <property type="term" value="C:cytoplasm"/>
    <property type="evidence" value="ECO:0007669"/>
    <property type="project" value="UniProtKB-SubCell"/>
</dbReference>
<keyword evidence="6" id="KW-0175">Coiled coil</keyword>
<proteinExistence type="inferred from homology"/>
<dbReference type="SUPFAM" id="SSF51064">
    <property type="entry name" value="Head domain of nucleotide exchange factor GrpE"/>
    <property type="match status" value="1"/>
</dbReference>
<dbReference type="Gene3D" id="2.30.22.10">
    <property type="entry name" value="Head domain of nucleotide exchange factor GrpE"/>
    <property type="match status" value="1"/>
</dbReference>
<dbReference type="GO" id="GO:0042803">
    <property type="term" value="F:protein homodimerization activity"/>
    <property type="evidence" value="ECO:0007669"/>
    <property type="project" value="InterPro"/>
</dbReference>
<name>A0A2H0WRN5_9BACT</name>
<dbReference type="Gene3D" id="3.90.20.20">
    <property type="match status" value="1"/>
</dbReference>
<evidence type="ECO:0000256" key="6">
    <source>
        <dbReference type="SAM" id="Coils"/>
    </source>
</evidence>
<comment type="caution">
    <text evidence="7">The sequence shown here is derived from an EMBL/GenBank/DDBJ whole genome shotgun (WGS) entry which is preliminary data.</text>
</comment>
<dbReference type="PANTHER" id="PTHR21237:SF23">
    <property type="entry name" value="GRPE PROTEIN HOMOLOG, MITOCHONDRIAL"/>
    <property type="match status" value="1"/>
</dbReference>
<evidence type="ECO:0000313" key="8">
    <source>
        <dbReference type="Proteomes" id="UP000231282"/>
    </source>
</evidence>
<dbReference type="HAMAP" id="MF_01151">
    <property type="entry name" value="GrpE"/>
    <property type="match status" value="1"/>
</dbReference>
<protein>
    <recommendedName>
        <fullName evidence="3 4">Protein GrpE</fullName>
    </recommendedName>
    <alternativeName>
        <fullName evidence="3">HSP-70 cofactor</fullName>
    </alternativeName>
</protein>
<dbReference type="InterPro" id="IPR013805">
    <property type="entry name" value="GrpE_CC"/>
</dbReference>
<dbReference type="InterPro" id="IPR009012">
    <property type="entry name" value="GrpE_head"/>
</dbReference>
<accession>A0A2H0WRN5</accession>
<comment type="subunit">
    <text evidence="3">Homodimer.</text>
</comment>
<keyword evidence="3" id="KW-0963">Cytoplasm</keyword>
<dbReference type="PRINTS" id="PR00773">
    <property type="entry name" value="GRPEPROTEIN"/>
</dbReference>
<evidence type="ECO:0000313" key="7">
    <source>
        <dbReference type="EMBL" id="PIS15303.1"/>
    </source>
</evidence>
<dbReference type="Proteomes" id="UP000231282">
    <property type="component" value="Unassembled WGS sequence"/>
</dbReference>
<evidence type="ECO:0000256" key="3">
    <source>
        <dbReference type="HAMAP-Rule" id="MF_01151"/>
    </source>
</evidence>
<dbReference type="GO" id="GO:0051087">
    <property type="term" value="F:protein-folding chaperone binding"/>
    <property type="evidence" value="ECO:0007669"/>
    <property type="project" value="InterPro"/>
</dbReference>
<evidence type="ECO:0000256" key="4">
    <source>
        <dbReference type="RuleBase" id="RU000639"/>
    </source>
</evidence>
<dbReference type="GO" id="GO:0006457">
    <property type="term" value="P:protein folding"/>
    <property type="evidence" value="ECO:0007669"/>
    <property type="project" value="InterPro"/>
</dbReference>
<feature type="coiled-coil region" evidence="6">
    <location>
        <begin position="1"/>
        <end position="35"/>
    </location>
</feature>
<comment type="function">
    <text evidence="3 4">Participates actively in the response to hyperosmotic and heat shock by preventing the aggregation of stress-denatured proteins, in association with DnaK and GrpE. It is the nucleotide exchange factor for DnaK and may function as a thermosensor. Unfolded proteins bind initially to DnaJ; upon interaction with the DnaJ-bound protein, DnaK hydrolyzes its bound ATP, resulting in the formation of a stable complex. GrpE releases ADP from DnaK; ATP binding to DnaK triggers the release of the substrate protein, thus completing the reaction cycle. Several rounds of ATP-dependent interactions between DnaJ, DnaK and GrpE are required for fully efficient folding.</text>
</comment>
<reference evidence="8" key="1">
    <citation type="submission" date="2017-09" db="EMBL/GenBank/DDBJ databases">
        <title>Depth-based differentiation of microbial function through sediment-hosted aquifers and enrichment of novel symbionts in the deep terrestrial subsurface.</title>
        <authorList>
            <person name="Probst A.J."/>
            <person name="Ladd B."/>
            <person name="Jarett J.K."/>
            <person name="Geller-Mcgrath D.E."/>
            <person name="Sieber C.M.K."/>
            <person name="Emerson J.B."/>
            <person name="Anantharaman K."/>
            <person name="Thomas B.C."/>
            <person name="Malmstrom R."/>
            <person name="Stieglmeier M."/>
            <person name="Klingl A."/>
            <person name="Woyke T."/>
            <person name="Ryan C.M."/>
            <person name="Banfield J.F."/>
        </authorList>
    </citation>
    <scope>NUCLEOTIDE SEQUENCE [LARGE SCALE GENOMIC DNA]</scope>
</reference>
<dbReference type="EMBL" id="PEZH01000011">
    <property type="protein sequence ID" value="PIS15303.1"/>
    <property type="molecule type" value="Genomic_DNA"/>
</dbReference>
<organism evidence="7 8">
    <name type="scientific">Candidatus Shapirobacteria bacterium CG09_land_8_20_14_0_10_38_17</name>
    <dbReference type="NCBI Taxonomy" id="1974884"/>
    <lineage>
        <taxon>Bacteria</taxon>
        <taxon>Candidatus Shapironibacteriota</taxon>
    </lineage>
</organism>
<comment type="similarity">
    <text evidence="1 3 5">Belongs to the GrpE family.</text>
</comment>
<evidence type="ECO:0000256" key="5">
    <source>
        <dbReference type="RuleBase" id="RU004478"/>
    </source>
</evidence>
<dbReference type="PROSITE" id="PS01071">
    <property type="entry name" value="GRPE"/>
    <property type="match status" value="1"/>
</dbReference>
<evidence type="ECO:0000256" key="2">
    <source>
        <dbReference type="ARBA" id="ARBA00023186"/>
    </source>
</evidence>
<keyword evidence="3 4" id="KW-0346">Stress response</keyword>
<dbReference type="InterPro" id="IPR000740">
    <property type="entry name" value="GrpE"/>
</dbReference>
<dbReference type="GO" id="GO:0000774">
    <property type="term" value="F:adenyl-nucleotide exchange factor activity"/>
    <property type="evidence" value="ECO:0007669"/>
    <property type="project" value="InterPro"/>
</dbReference>
<dbReference type="SUPFAM" id="SSF58014">
    <property type="entry name" value="Coiled-coil domain of nucleotide exchange factor GrpE"/>
    <property type="match status" value="1"/>
</dbReference>
<dbReference type="CDD" id="cd00446">
    <property type="entry name" value="GrpE"/>
    <property type="match status" value="1"/>
</dbReference>